<evidence type="ECO:0000313" key="2">
    <source>
        <dbReference type="EMBL" id="KAG0651298.1"/>
    </source>
</evidence>
<proteinExistence type="predicted"/>
<feature type="compositionally biased region" description="Basic residues" evidence="1">
    <location>
        <begin position="39"/>
        <end position="51"/>
    </location>
</feature>
<dbReference type="EMBL" id="VNKQ01000004">
    <property type="protein sequence ID" value="KAG0651298.1"/>
    <property type="molecule type" value="Genomic_DNA"/>
</dbReference>
<dbReference type="OrthoDB" id="5430106at2759"/>
<feature type="compositionally biased region" description="Polar residues" evidence="1">
    <location>
        <begin position="203"/>
        <end position="247"/>
    </location>
</feature>
<feature type="compositionally biased region" description="Low complexity" evidence="1">
    <location>
        <begin position="141"/>
        <end position="172"/>
    </location>
</feature>
<dbReference type="AlphaFoldDB" id="A0A9P7AZ38"/>
<gene>
    <name evidence="2" type="ORF">D0Z07_1752</name>
</gene>
<feature type="compositionally biased region" description="Gly residues" evidence="1">
    <location>
        <begin position="354"/>
        <end position="376"/>
    </location>
</feature>
<name>A0A9P7AZ38_9HELO</name>
<keyword evidence="3" id="KW-1185">Reference proteome</keyword>
<reference evidence="2" key="1">
    <citation type="submission" date="2019-07" db="EMBL/GenBank/DDBJ databases">
        <title>Hyphodiscus hymeniophilus genome sequencing and assembly.</title>
        <authorList>
            <person name="Kramer G."/>
            <person name="Nodwell J."/>
        </authorList>
    </citation>
    <scope>NUCLEOTIDE SEQUENCE</scope>
    <source>
        <strain evidence="2">ATCC 34498</strain>
    </source>
</reference>
<sequence>MPSEHAQSPQRPELGGRRSTSSIHSQTDSPSTTPPQPKTKGHKHVVGRPHARIPSNKSLHKLTKVHGNEASHTDLKKLPRNSSVTSLKKNSSHASLKHNRSSADISKRPKSSQGQVKRPTSVHFEIGDRDQDQDDAGWEEASSSASPALSRSLSSHPSSAKQSASNSAPQSPVHSPKATVADGGADRQSVRPSTDDAKIITQRLLQRTPSHNTTKMSLATATPTAAAIRSQSPDSVGKSQNSTTNGTPKIGSKEDMVSRFVGGSGTPSENSPFLANRTEQKHAAEEVKKSKSMGNLSRPEPTQDDDDDAESALAPRSRKSSTTHAYNPPQQSRTQQKLWLQRASSNIEPQQLASGGGMNGLSGLQGGLAGLVGTGFDGRDPRLKIQLERTGLEFLVVRRHQDPVGQALKRLGQLPGAKNRIITAGSSKKSEGGGAGAFGLSQSLRESRKTGKDKGQRSSYDGGSHDDAGLGGRPNASDDDGVGSMLRSIWEKNYDLSTSAD</sequence>
<feature type="region of interest" description="Disordered" evidence="1">
    <location>
        <begin position="424"/>
        <end position="484"/>
    </location>
</feature>
<dbReference type="GO" id="GO:0031931">
    <property type="term" value="C:TORC1 complex"/>
    <property type="evidence" value="ECO:0007669"/>
    <property type="project" value="TreeGrafter"/>
</dbReference>
<protein>
    <submittedName>
        <fullName evidence="2">Uncharacterized protein</fullName>
    </submittedName>
</protein>
<feature type="compositionally biased region" description="Basic and acidic residues" evidence="1">
    <location>
        <begin position="66"/>
        <end position="77"/>
    </location>
</feature>
<accession>A0A9P7AZ38</accession>
<feature type="compositionally biased region" description="Basic and acidic residues" evidence="1">
    <location>
        <begin position="278"/>
        <end position="289"/>
    </location>
</feature>
<comment type="caution">
    <text evidence="2">The sequence shown here is derived from an EMBL/GenBank/DDBJ whole genome shotgun (WGS) entry which is preliminary data.</text>
</comment>
<evidence type="ECO:0000313" key="3">
    <source>
        <dbReference type="Proteomes" id="UP000785200"/>
    </source>
</evidence>
<feature type="compositionally biased region" description="Basic and acidic residues" evidence="1">
    <location>
        <begin position="445"/>
        <end position="456"/>
    </location>
</feature>
<dbReference type="PANTHER" id="PTHR22794:SF2">
    <property type="entry name" value="THAP DOMAIN-CONTAINING PROTEIN 11"/>
    <property type="match status" value="1"/>
</dbReference>
<feature type="compositionally biased region" description="Basic and acidic residues" evidence="1">
    <location>
        <begin position="184"/>
        <end position="198"/>
    </location>
</feature>
<dbReference type="PANTHER" id="PTHR22794">
    <property type="entry name" value="THAP DOMAIN PROTEIN 11"/>
    <property type="match status" value="1"/>
</dbReference>
<feature type="compositionally biased region" description="Polar residues" evidence="1">
    <location>
        <begin position="80"/>
        <end position="94"/>
    </location>
</feature>
<feature type="compositionally biased region" description="Polar residues" evidence="1">
    <location>
        <begin position="322"/>
        <end position="351"/>
    </location>
</feature>
<organism evidence="2 3">
    <name type="scientific">Hyphodiscus hymeniophilus</name>
    <dbReference type="NCBI Taxonomy" id="353542"/>
    <lineage>
        <taxon>Eukaryota</taxon>
        <taxon>Fungi</taxon>
        <taxon>Dikarya</taxon>
        <taxon>Ascomycota</taxon>
        <taxon>Pezizomycotina</taxon>
        <taxon>Leotiomycetes</taxon>
        <taxon>Helotiales</taxon>
        <taxon>Hyphodiscaceae</taxon>
        <taxon>Hyphodiscus</taxon>
    </lineage>
</organism>
<evidence type="ECO:0000256" key="1">
    <source>
        <dbReference type="SAM" id="MobiDB-lite"/>
    </source>
</evidence>
<feature type="region of interest" description="Disordered" evidence="1">
    <location>
        <begin position="1"/>
        <end position="378"/>
    </location>
</feature>
<feature type="compositionally biased region" description="Polar residues" evidence="1">
    <location>
        <begin position="1"/>
        <end position="10"/>
    </location>
</feature>
<dbReference type="Proteomes" id="UP000785200">
    <property type="component" value="Unassembled WGS sequence"/>
</dbReference>
<dbReference type="GO" id="GO:0000329">
    <property type="term" value="C:fungal-type vacuole membrane"/>
    <property type="evidence" value="ECO:0007669"/>
    <property type="project" value="TreeGrafter"/>
</dbReference>